<keyword evidence="2" id="KW-1185">Reference proteome</keyword>
<organism evidence="1 2">
    <name type="scientific">Streptomyces rugosispiralis</name>
    <dbReference type="NCBI Taxonomy" id="2967341"/>
    <lineage>
        <taxon>Bacteria</taxon>
        <taxon>Bacillati</taxon>
        <taxon>Actinomycetota</taxon>
        <taxon>Actinomycetes</taxon>
        <taxon>Kitasatosporales</taxon>
        <taxon>Streptomycetaceae</taxon>
        <taxon>Streptomyces</taxon>
    </lineage>
</organism>
<protein>
    <submittedName>
        <fullName evidence="1">Uncharacterized protein</fullName>
    </submittedName>
</protein>
<dbReference type="EMBL" id="JANIAA010000012">
    <property type="protein sequence ID" value="MCQ8190619.1"/>
    <property type="molecule type" value="Genomic_DNA"/>
</dbReference>
<evidence type="ECO:0000313" key="1">
    <source>
        <dbReference type="EMBL" id="MCQ8190619.1"/>
    </source>
</evidence>
<sequence length="407" mass="45333">MNQNSMDDFYTLASIIPPDQVSQYLHAQGWDLFDSRDGLLEEWAEPTAPEGESESEIHLLPMNVTYRDFRRRFVEFLAAVANYYEIDAAELSHRIRVESADVLLFRLSHDDDHSDSVGIDEANGVLRVAQRMLAMSARYTASPGKEFTGRMRPEAREYVAKHVSLGHTRKGSFIFPILSGPRSGRGPGALFARRVMENLAVGLHRVQSLPDAAYPAVSDEFAPLVIALADSLQAFSKVPGFQLVDISFRWASGRKITRGIPDRPITLESEIIDRIALSGTRAREFLQSRLGDSNRFELMATRRMADRPAPAPSLPPAETVEISGQVVALQIDDRRIEDWGSRYSFVLRSESRDEIFDVQIPVSESDYYAAVEARNSGVTTTAVGVLSRTGNGILLEGEVAFGGQRRR</sequence>
<name>A0ABT1V1E3_9ACTN</name>
<dbReference type="RefSeq" id="WP_256651625.1">
    <property type="nucleotide sequence ID" value="NZ_JANIAA010000012.1"/>
</dbReference>
<reference evidence="1 2" key="1">
    <citation type="submission" date="2022-07" db="EMBL/GenBank/DDBJ databases">
        <authorList>
            <person name="Phongsopitanun W."/>
            <person name="Tanasupawat S."/>
        </authorList>
    </citation>
    <scope>NUCLEOTIDE SEQUENCE [LARGE SCALE GENOMIC DNA]</scope>
    <source>
        <strain evidence="1 2">RCU-064</strain>
    </source>
</reference>
<evidence type="ECO:0000313" key="2">
    <source>
        <dbReference type="Proteomes" id="UP001204746"/>
    </source>
</evidence>
<proteinExistence type="predicted"/>
<comment type="caution">
    <text evidence="1">The sequence shown here is derived from an EMBL/GenBank/DDBJ whole genome shotgun (WGS) entry which is preliminary data.</text>
</comment>
<dbReference type="Proteomes" id="UP001204746">
    <property type="component" value="Unassembled WGS sequence"/>
</dbReference>
<gene>
    <name evidence="1" type="ORF">NP777_20530</name>
</gene>
<accession>A0ABT1V1E3</accession>